<dbReference type="SUPFAM" id="SSF75553">
    <property type="entry name" value="Smc hinge domain"/>
    <property type="match status" value="1"/>
</dbReference>
<evidence type="ECO:0000313" key="6">
    <source>
        <dbReference type="Proteomes" id="UP000054166"/>
    </source>
</evidence>
<proteinExistence type="predicted"/>
<dbReference type="Pfam" id="PF14806">
    <property type="entry name" value="Coatomer_b_Cpla"/>
    <property type="match status" value="1"/>
</dbReference>
<dbReference type="PANTHER" id="PTHR10635">
    <property type="entry name" value="COATOMER SUBUNIT BETA"/>
    <property type="match status" value="1"/>
</dbReference>
<organism evidence="5 6">
    <name type="scientific">Piloderma croceum (strain F 1598)</name>
    <dbReference type="NCBI Taxonomy" id="765440"/>
    <lineage>
        <taxon>Eukaryota</taxon>
        <taxon>Fungi</taxon>
        <taxon>Dikarya</taxon>
        <taxon>Basidiomycota</taxon>
        <taxon>Agaricomycotina</taxon>
        <taxon>Agaricomycetes</taxon>
        <taxon>Agaricomycetidae</taxon>
        <taxon>Atheliales</taxon>
        <taxon>Atheliaceae</taxon>
        <taxon>Piloderma</taxon>
    </lineage>
</organism>
<dbReference type="GO" id="GO:0000139">
    <property type="term" value="C:Golgi membrane"/>
    <property type="evidence" value="ECO:0007669"/>
    <property type="project" value="UniProtKB-SubCell"/>
</dbReference>
<dbReference type="GO" id="GO:0006888">
    <property type="term" value="P:endoplasmic reticulum to Golgi vesicle-mediated transport"/>
    <property type="evidence" value="ECO:0007669"/>
    <property type="project" value="TreeGrafter"/>
</dbReference>
<feature type="domain" description="Coatomer beta subunit appendage platform" evidence="4">
    <location>
        <begin position="721"/>
        <end position="801"/>
    </location>
</feature>
<evidence type="ECO:0000313" key="5">
    <source>
        <dbReference type="EMBL" id="KIM73223.1"/>
    </source>
</evidence>
<dbReference type="STRING" id="765440.A0A0C3AHE4"/>
<reference evidence="6" key="2">
    <citation type="submission" date="2015-01" db="EMBL/GenBank/DDBJ databases">
        <title>Evolutionary Origins and Diversification of the Mycorrhizal Mutualists.</title>
        <authorList>
            <consortium name="DOE Joint Genome Institute"/>
            <consortium name="Mycorrhizal Genomics Consortium"/>
            <person name="Kohler A."/>
            <person name="Kuo A."/>
            <person name="Nagy L.G."/>
            <person name="Floudas D."/>
            <person name="Copeland A."/>
            <person name="Barry K.W."/>
            <person name="Cichocki N."/>
            <person name="Veneault-Fourrey C."/>
            <person name="LaButti K."/>
            <person name="Lindquist E.A."/>
            <person name="Lipzen A."/>
            <person name="Lundell T."/>
            <person name="Morin E."/>
            <person name="Murat C."/>
            <person name="Riley R."/>
            <person name="Ohm R."/>
            <person name="Sun H."/>
            <person name="Tunlid A."/>
            <person name="Henrissat B."/>
            <person name="Grigoriev I.V."/>
            <person name="Hibbett D.S."/>
            <person name="Martin F."/>
        </authorList>
    </citation>
    <scope>NUCLEOTIDE SEQUENCE [LARGE SCALE GENOMIC DNA]</scope>
    <source>
        <strain evidence="6">F 1598</strain>
    </source>
</reference>
<dbReference type="HOGENOM" id="CLU_350582_0_0_1"/>
<accession>A0A0C3AHE4</accession>
<evidence type="ECO:0000256" key="3">
    <source>
        <dbReference type="SAM" id="MobiDB-lite"/>
    </source>
</evidence>
<reference evidence="5 6" key="1">
    <citation type="submission" date="2014-04" db="EMBL/GenBank/DDBJ databases">
        <authorList>
            <consortium name="DOE Joint Genome Institute"/>
            <person name="Kuo A."/>
            <person name="Tarkka M."/>
            <person name="Buscot F."/>
            <person name="Kohler A."/>
            <person name="Nagy L.G."/>
            <person name="Floudas D."/>
            <person name="Copeland A."/>
            <person name="Barry K.W."/>
            <person name="Cichocki N."/>
            <person name="Veneault-Fourrey C."/>
            <person name="LaButti K."/>
            <person name="Lindquist E.A."/>
            <person name="Lipzen A."/>
            <person name="Lundell T."/>
            <person name="Morin E."/>
            <person name="Murat C."/>
            <person name="Sun H."/>
            <person name="Tunlid A."/>
            <person name="Henrissat B."/>
            <person name="Grigoriev I.V."/>
            <person name="Hibbett D.S."/>
            <person name="Martin F."/>
            <person name="Nordberg H.P."/>
            <person name="Cantor M.N."/>
            <person name="Hua S.X."/>
        </authorList>
    </citation>
    <scope>NUCLEOTIDE SEQUENCE [LARGE SCALE GENOMIC DNA]</scope>
    <source>
        <strain evidence="5 6">F 1598</strain>
    </source>
</reference>
<feature type="repeat" description="ANK" evidence="1">
    <location>
        <begin position="462"/>
        <end position="494"/>
    </location>
</feature>
<feature type="region of interest" description="Disordered" evidence="3">
    <location>
        <begin position="555"/>
        <end position="580"/>
    </location>
</feature>
<gene>
    <name evidence="5" type="ORF">PILCRDRAFT_15413</name>
</gene>
<keyword evidence="1" id="KW-0040">ANK repeat</keyword>
<dbReference type="GO" id="GO:0030126">
    <property type="term" value="C:COPI vesicle coat"/>
    <property type="evidence" value="ECO:0007669"/>
    <property type="project" value="InterPro"/>
</dbReference>
<keyword evidence="2" id="KW-0175">Coiled coil</keyword>
<feature type="coiled-coil region" evidence="2">
    <location>
        <begin position="55"/>
        <end position="89"/>
    </location>
</feature>
<dbReference type="InterPro" id="IPR029446">
    <property type="entry name" value="COPB1_appendage_platform_dom"/>
</dbReference>
<name>A0A0C3AHE4_PILCF</name>
<dbReference type="GO" id="GO:0051276">
    <property type="term" value="P:chromosome organization"/>
    <property type="evidence" value="ECO:0007669"/>
    <property type="project" value="InterPro"/>
</dbReference>
<protein>
    <recommendedName>
        <fullName evidence="4">Coatomer beta subunit appendage platform domain-containing protein</fullName>
    </recommendedName>
</protein>
<evidence type="ECO:0000259" key="4">
    <source>
        <dbReference type="Pfam" id="PF14806"/>
    </source>
</evidence>
<dbReference type="EMBL" id="KN833089">
    <property type="protein sequence ID" value="KIM73223.1"/>
    <property type="molecule type" value="Genomic_DNA"/>
</dbReference>
<dbReference type="PANTHER" id="PTHR10635:SF0">
    <property type="entry name" value="COATOMER SUBUNIT BETA"/>
    <property type="match status" value="1"/>
</dbReference>
<dbReference type="InterPro" id="IPR016460">
    <property type="entry name" value="COPB1"/>
</dbReference>
<dbReference type="PROSITE" id="PS50088">
    <property type="entry name" value="ANK_REPEAT"/>
    <property type="match status" value="1"/>
</dbReference>
<evidence type="ECO:0000256" key="1">
    <source>
        <dbReference type="PROSITE-ProRule" id="PRU00023"/>
    </source>
</evidence>
<dbReference type="GO" id="GO:0005524">
    <property type="term" value="F:ATP binding"/>
    <property type="evidence" value="ECO:0007669"/>
    <property type="project" value="InterPro"/>
</dbReference>
<feature type="region of interest" description="Disordered" evidence="3">
    <location>
        <begin position="19"/>
        <end position="45"/>
    </location>
</feature>
<dbReference type="GO" id="GO:0006891">
    <property type="term" value="P:intra-Golgi vesicle-mediated transport"/>
    <property type="evidence" value="ECO:0007669"/>
    <property type="project" value="TreeGrafter"/>
</dbReference>
<dbReference type="InParanoid" id="A0A0C3AHE4"/>
<feature type="compositionally biased region" description="Basic and acidic residues" evidence="3">
    <location>
        <begin position="556"/>
        <end position="574"/>
    </location>
</feature>
<sequence length="803" mass="89583">MAKEVKAAAAEAVNNLAAHEKQQVGLEEQSKHAKSKAKKFEKDDNNAKAAAIRTIQDSSEKMKKKKAEVEEYELSLDKEEKILEGIRDSLKDKTQVFHHQIEVKQKELQPWTAKINTKQAEVDAASSERDALAKKAEAVKDASKEVQEALEKLRADQEAKASALAELKMTKPAYNGTSRTERRSYRWDRDAQARVQDLRRKASYLHQRADEAKASQATSTSQNKVLDSLTWLRSAGCINGFHGRFGSLGTIPDKYGQPPVNVGRASFMVLEKLSSTGSLKKIATPDNVRRLFDFIKRKEPRFAPAFFKGVSNTLVAEDLDWANCIAFGSGNHVAKGGMSSKPASEAISPQTLKVYEEESEEAAKRHSIICSESKRRLRIWGDPVPRLISQWRRSISTFRGVQGGSQRPRSNIMTNKLEMKNRVKVEQWSALLELRLPTLPISSVVFIASSNFPGSASIVGSSGSTLFHFTAANGRTNVVGTLLLHAARTDRANSHRIIPEMPVHEKEWTAEVLTEWLANKNRDLREHEGEAGVGSGLVLGEIPILASEQVLLDEANGTKESDGNTSWKKDEKLKPNPNPRVLANETYATESVYTSTMTTRLEAVKAATKPPLRMLIMTSIIRVGQSKFVMDVESAKAADDAIDYDEDVRKATGCTEIREDFISNLSYILQLTGFSDPVYAEAYVKMHGFNIMLDVLLVNQTPNMPQNLCLDFATLSDLKLVERSGFRSMWTEFEWENQVNVTTPVSEPRDYMKYIMKSINMSCLTPEGAMSGDCEFLSANMYPRSLFGEDVLANVSIEKTEDW</sequence>
<keyword evidence="6" id="KW-1185">Reference proteome</keyword>
<dbReference type="GO" id="GO:0005694">
    <property type="term" value="C:chromosome"/>
    <property type="evidence" value="ECO:0007669"/>
    <property type="project" value="InterPro"/>
</dbReference>
<evidence type="ECO:0000256" key="2">
    <source>
        <dbReference type="SAM" id="Coils"/>
    </source>
</evidence>
<dbReference type="Proteomes" id="UP000054166">
    <property type="component" value="Unassembled WGS sequence"/>
</dbReference>
<dbReference type="GO" id="GO:0005198">
    <property type="term" value="F:structural molecule activity"/>
    <property type="evidence" value="ECO:0007669"/>
    <property type="project" value="InterPro"/>
</dbReference>
<dbReference type="AlphaFoldDB" id="A0A0C3AHE4"/>
<dbReference type="OrthoDB" id="10261439at2759"/>
<feature type="coiled-coil region" evidence="2">
    <location>
        <begin position="115"/>
        <end position="166"/>
    </location>
</feature>
<dbReference type="InterPro" id="IPR036277">
    <property type="entry name" value="SMC_hinge_sf"/>
</dbReference>
<dbReference type="InterPro" id="IPR002110">
    <property type="entry name" value="Ankyrin_rpt"/>
</dbReference>
<dbReference type="GO" id="GO:0006886">
    <property type="term" value="P:intracellular protein transport"/>
    <property type="evidence" value="ECO:0007669"/>
    <property type="project" value="InterPro"/>
</dbReference>